<evidence type="ECO:0000256" key="3">
    <source>
        <dbReference type="PROSITE-ProRule" id="PRU00339"/>
    </source>
</evidence>
<reference evidence="4" key="1">
    <citation type="submission" date="2020-10" db="EMBL/GenBank/DDBJ databases">
        <authorList>
            <person name="Kikuchi T."/>
        </authorList>
    </citation>
    <scope>NUCLEOTIDE SEQUENCE</scope>
    <source>
        <strain evidence="4">NKZ352</strain>
    </source>
</reference>
<dbReference type="AlphaFoldDB" id="A0A8S1HNR6"/>
<evidence type="ECO:0000256" key="2">
    <source>
        <dbReference type="ARBA" id="ARBA00022803"/>
    </source>
</evidence>
<dbReference type="PROSITE" id="PS50293">
    <property type="entry name" value="TPR_REGION"/>
    <property type="match status" value="1"/>
</dbReference>
<dbReference type="OrthoDB" id="421075at2759"/>
<dbReference type="GO" id="GO:0055087">
    <property type="term" value="C:Ski complex"/>
    <property type="evidence" value="ECO:0007669"/>
    <property type="project" value="InterPro"/>
</dbReference>
<gene>
    <name evidence="4" type="ORF">CAUJ_LOCUS13553</name>
</gene>
<dbReference type="GO" id="GO:0006401">
    <property type="term" value="P:RNA catabolic process"/>
    <property type="evidence" value="ECO:0007669"/>
    <property type="project" value="InterPro"/>
</dbReference>
<dbReference type="Gene3D" id="1.25.40.10">
    <property type="entry name" value="Tetratricopeptide repeat domain"/>
    <property type="match status" value="3"/>
</dbReference>
<dbReference type="EMBL" id="CAJGYM010000100">
    <property type="protein sequence ID" value="CAD6197644.1"/>
    <property type="molecule type" value="Genomic_DNA"/>
</dbReference>
<dbReference type="Pfam" id="PF13432">
    <property type="entry name" value="TPR_16"/>
    <property type="match status" value="2"/>
</dbReference>
<dbReference type="InterPro" id="IPR003107">
    <property type="entry name" value="HAT"/>
</dbReference>
<dbReference type="Gene3D" id="1.25.40.1040">
    <property type="match status" value="1"/>
</dbReference>
<feature type="repeat" description="TPR" evidence="3">
    <location>
        <begin position="38"/>
        <end position="71"/>
    </location>
</feature>
<comment type="caution">
    <text evidence="4">The sequence shown here is derived from an EMBL/GenBank/DDBJ whole genome shotgun (WGS) entry which is preliminary data.</text>
</comment>
<evidence type="ECO:0000256" key="1">
    <source>
        <dbReference type="ARBA" id="ARBA00022737"/>
    </source>
</evidence>
<evidence type="ECO:0000313" key="4">
    <source>
        <dbReference type="EMBL" id="CAD6197644.1"/>
    </source>
</evidence>
<dbReference type="InterPro" id="IPR039226">
    <property type="entry name" value="Ski3/TTC37"/>
</dbReference>
<evidence type="ECO:0000313" key="5">
    <source>
        <dbReference type="Proteomes" id="UP000835052"/>
    </source>
</evidence>
<organism evidence="4 5">
    <name type="scientific">Caenorhabditis auriculariae</name>
    <dbReference type="NCBI Taxonomy" id="2777116"/>
    <lineage>
        <taxon>Eukaryota</taxon>
        <taxon>Metazoa</taxon>
        <taxon>Ecdysozoa</taxon>
        <taxon>Nematoda</taxon>
        <taxon>Chromadorea</taxon>
        <taxon>Rhabditida</taxon>
        <taxon>Rhabditina</taxon>
        <taxon>Rhabditomorpha</taxon>
        <taxon>Rhabditoidea</taxon>
        <taxon>Rhabditidae</taxon>
        <taxon>Peloderinae</taxon>
        <taxon>Caenorhabditis</taxon>
    </lineage>
</organism>
<protein>
    <submittedName>
        <fullName evidence="4">Uncharacterized protein</fullName>
    </submittedName>
</protein>
<dbReference type="InterPro" id="IPR011990">
    <property type="entry name" value="TPR-like_helical_dom_sf"/>
</dbReference>
<feature type="repeat" description="TPR" evidence="3">
    <location>
        <begin position="772"/>
        <end position="805"/>
    </location>
</feature>
<sequence>MSSLKAELKKAAALFKENKNDKVLEILEPLIEEGVADYMLFCFAALANFNLEEYEEASDFFKKAVELDSSKQDAWKGAFKILEKDWKSVANEFGLQVCDNIISTSDDKAESAKKLKRSILFELKKWEVLMEDIGEDKDFLHFVVESFVDRENLSVLERLLLSTVFMKLLDRNEIESNAVVYLSYCKFSATEKPSELMTLLDGLCKTHGEMRQNSWVEQAILLNVCETYFCISQIPPVSVHISDSSVISEKVRSLISSLRENDITSALEFTDQLGNEEKNHIILCVCWISYCSHMPKLGRSVQSSSKSLVKLQTPRWKITSTAGKLGQVKIAISLSETAKLDDLTASFPVDSRENLQIRILTSNLNDLSDSEKVALAEKLASHLEADWQDLLLAAETKISAKLDATSLLVKAAKLNPRSSRVFHVLGRTLVTKNPAKAKSCLERAVRIRPSNEEYVRELDQLLEKSEAPANERLAHLKRFVALRGHIRPLWLGEKFAELYLKTGNLDGAIEEFQQLVRTNAENKRAWGNLAMCYYKKGHLRASVNSYEHLSKLDSGMGYNIPLMNILIELGDYELALEKVGTLNEAQDPKFHLEAVTLEARIHLSMMDTKHGEERREHLKKALKLLGEAINSRPDLSLIYKLAGDALMKVFEFDERFFKEFEINEEWKVSDRNSCINTAISFYGAVLERNKESAQAWHDVAAALLTLSSLNRDGKLIEKAKSCLKHALRLTNDPKFLAIFWTLMAEAIRLENGSPARQQHCLVRALQLCKTHDPAWLQLAVLYFSQGEIDEAHRAFEQTIKHNPQNGAAWCGWAMHAEAKMAFHEARAMFRQALTIKPTNAAIIGYAQHLAKSLKDSRHRFDPATEAIEFEPILDIREKADCDPNTRYHLGVLCELFGYFAEAVECFKMSQAPAEDLERAKIKLSLISPTSSTSPCSESEENAKLRNLAQLDAPTIREHLKTQSQVYGDLLKFIEDGNVVGFGELYLKCFKAISTPLLVSAIIAFKMELPDKIVAMLHDALPRQELIDVFPTVLPPDMDNGLRHLEQDGEVPFRYRHRVAKDLFELLKNRREVYEANRKPSTPIPADENDEVEDN</sequence>
<dbReference type="PANTHER" id="PTHR15704:SF7">
    <property type="entry name" value="SUPERKILLER COMPLEX PROTEIN 3"/>
    <property type="match status" value="1"/>
</dbReference>
<keyword evidence="1" id="KW-0677">Repeat</keyword>
<accession>A0A8S1HNR6</accession>
<dbReference type="Proteomes" id="UP000835052">
    <property type="component" value="Unassembled WGS sequence"/>
</dbReference>
<name>A0A8S1HNR6_9PELO</name>
<dbReference type="GO" id="GO:0006396">
    <property type="term" value="P:RNA processing"/>
    <property type="evidence" value="ECO:0007669"/>
    <property type="project" value="InterPro"/>
</dbReference>
<dbReference type="PROSITE" id="PS50005">
    <property type="entry name" value="TPR"/>
    <property type="match status" value="2"/>
</dbReference>
<keyword evidence="5" id="KW-1185">Reference proteome</keyword>
<dbReference type="SUPFAM" id="SSF48452">
    <property type="entry name" value="TPR-like"/>
    <property type="match status" value="2"/>
</dbReference>
<keyword evidence="2 3" id="KW-0802">TPR repeat</keyword>
<dbReference type="InterPro" id="IPR019734">
    <property type="entry name" value="TPR_rpt"/>
</dbReference>
<proteinExistence type="predicted"/>
<dbReference type="Pfam" id="PF13181">
    <property type="entry name" value="TPR_8"/>
    <property type="match status" value="1"/>
</dbReference>
<dbReference type="SMART" id="SM00386">
    <property type="entry name" value="HAT"/>
    <property type="match status" value="3"/>
</dbReference>
<dbReference type="PANTHER" id="PTHR15704">
    <property type="entry name" value="SUPERKILLER 3 PROTEIN-RELATED"/>
    <property type="match status" value="1"/>
</dbReference>
<dbReference type="SMART" id="SM00028">
    <property type="entry name" value="TPR"/>
    <property type="match status" value="7"/>
</dbReference>